<gene>
    <name evidence="1" type="ORF">SOCE26_039140</name>
</gene>
<sequence>MGITVVLFDEAGTPLPEGLRVELLRGAEVVGEARIGGGGTVTFEVDAAGPLAVRLRAGVEAAPRLPES</sequence>
<dbReference type="Proteomes" id="UP000238348">
    <property type="component" value="Chromosome"/>
</dbReference>
<organism evidence="1 2">
    <name type="scientific">Sorangium cellulosum</name>
    <name type="common">Polyangium cellulosum</name>
    <dbReference type="NCBI Taxonomy" id="56"/>
    <lineage>
        <taxon>Bacteria</taxon>
        <taxon>Pseudomonadati</taxon>
        <taxon>Myxococcota</taxon>
        <taxon>Polyangia</taxon>
        <taxon>Polyangiales</taxon>
        <taxon>Polyangiaceae</taxon>
        <taxon>Sorangium</taxon>
    </lineage>
</organism>
<dbReference type="RefSeq" id="WP_104981292.1">
    <property type="nucleotide sequence ID" value="NZ_CP012673.1"/>
</dbReference>
<evidence type="ECO:0000313" key="2">
    <source>
        <dbReference type="Proteomes" id="UP000238348"/>
    </source>
</evidence>
<protein>
    <submittedName>
        <fullName evidence="1">Uncharacterized protein</fullName>
    </submittedName>
</protein>
<reference evidence="1 2" key="1">
    <citation type="submission" date="2015-09" db="EMBL/GenBank/DDBJ databases">
        <title>Sorangium comparison.</title>
        <authorList>
            <person name="Zaburannyi N."/>
            <person name="Bunk B."/>
            <person name="Overmann J."/>
            <person name="Mueller R."/>
        </authorList>
    </citation>
    <scope>NUCLEOTIDE SEQUENCE [LARGE SCALE GENOMIC DNA]</scope>
    <source>
        <strain evidence="1 2">So ce26</strain>
    </source>
</reference>
<name>A0A2L0ET55_SORCE</name>
<accession>A0A2L0ET55</accession>
<dbReference type="EMBL" id="CP012673">
    <property type="protein sequence ID" value="AUX42481.1"/>
    <property type="molecule type" value="Genomic_DNA"/>
</dbReference>
<dbReference type="AlphaFoldDB" id="A0A2L0ET55"/>
<evidence type="ECO:0000313" key="1">
    <source>
        <dbReference type="EMBL" id="AUX42481.1"/>
    </source>
</evidence>
<proteinExistence type="predicted"/>